<feature type="region of interest" description="Disordered" evidence="7">
    <location>
        <begin position="1"/>
        <end position="40"/>
    </location>
</feature>
<feature type="compositionally biased region" description="Basic and acidic residues" evidence="7">
    <location>
        <begin position="239"/>
        <end position="260"/>
    </location>
</feature>
<dbReference type="PANTHER" id="PTHR14428">
    <property type="entry name" value="NUCLEOLAR COMPLEX PROTEIN 3"/>
    <property type="match status" value="1"/>
</dbReference>
<sequence length="907" mass="102581">MAKKTAPNAKANAKANARANAKANGGAKKEKQQEKQIKVPKIVKPNFEVSEEVDIDEDDIEFFKEHGTHSSFLTKMDTVKLSKNEIIKAKKQTTFGNLKKSSEVQTADDVDSEPESEPESEPDVSDIDDDDASMEIDMEDGSDIERDEDDEAMFSDVDYDYSDDDEGDDMEEEEDEDEDKEEKAAKVPAAKAVKAKAQAVKQEKRVELDSDEEQDYEQAPRRPQGWDKKQSTRLPIKLADGRIQELEDDRIAPSELKRMQEEEEEEEEEEVEAQEAEEEEETVFTEPVPETKLSKKEQLAQKKEELAEIAQLVISDPEKNIGQLKRLRNISQDPNDAIKKLALLTQLAVFKDILPGYRIRPLTEKERAVQVSKEVAKTRDYEQSLLQNYQNYLVSLEKILSQDKSGKEEDDAIAAQEAAAAAAGEIRIRATSTTAILSSPAPVMSDADAADRKRKADLATVAIHCMCTLLTSVTHFNFRLNLMTAIIARMSRRRWSETSETCSKALREVFVEDESGEASLDAVKLITKMIKAKSYLVHPNVISCFLSLRLKEELPTRAGGDDDENPRKRKKKEKVHISKKNRKLLKAKKEVEAEMKEAEAVVDKEEKVRTHTETLKMVFVTYFRILKNASSSPLLPAVLEGLAKFAHLINVDFFIDLLEVLKKIMHGGSDAQQFDPHTPINRRRQLLCIVCAFQLMQGQGEALNMDLKAFYVEFYTILQTVAMSTDLEGNVFEAAEQSTKEKEEQAQLAKMKRRGRRSDKDDKKEEVLVVLGTERELILKGFELMFFANKGKIPPIRAASFLKRLAIATLQVPNKSAKECLMVMKRLIQKQPQVDQLLTGTDEDRAGNGVYMPFLNDPELCNPMASSLWEFELMKSHFDPKVRSMAKQLSVFTPSVALRTHDRGINH</sequence>
<dbReference type="OrthoDB" id="10263597at2759"/>
<evidence type="ECO:0000259" key="8">
    <source>
        <dbReference type="Pfam" id="PF03914"/>
    </source>
</evidence>
<evidence type="ECO:0000259" key="9">
    <source>
        <dbReference type="Pfam" id="PF07540"/>
    </source>
</evidence>
<keyword evidence="11" id="KW-1185">Reference proteome</keyword>
<keyword evidence="3 6" id="KW-0175">Coiled coil</keyword>
<evidence type="ECO:0000256" key="4">
    <source>
        <dbReference type="ARBA" id="ARBA00023242"/>
    </source>
</evidence>
<comment type="function">
    <text evidence="5">Required for synthesis of 60S ribosomal subunits and the transport of pre-ribosomes from the nucleoplasm to the cytoplasm.</text>
</comment>
<feature type="compositionally biased region" description="Low complexity" evidence="7">
    <location>
        <begin position="186"/>
        <end position="200"/>
    </location>
</feature>
<name>A0A9P6QJX5_9FUNG</name>
<dbReference type="EMBL" id="JAAAJB010000002">
    <property type="protein sequence ID" value="KAG0270631.1"/>
    <property type="molecule type" value="Genomic_DNA"/>
</dbReference>
<feature type="domain" description="Nucleolar complex-associated protein 3 N-terminal" evidence="9">
    <location>
        <begin position="301"/>
        <end position="392"/>
    </location>
</feature>
<feature type="compositionally biased region" description="Acidic residues" evidence="7">
    <location>
        <begin position="261"/>
        <end position="283"/>
    </location>
</feature>
<dbReference type="PANTHER" id="PTHR14428:SF5">
    <property type="entry name" value="NUCLEOLAR COMPLEX PROTEIN 3 HOMOLOG"/>
    <property type="match status" value="1"/>
</dbReference>
<feature type="compositionally biased region" description="Basic and acidic residues" evidence="7">
    <location>
        <begin position="27"/>
        <end position="37"/>
    </location>
</feature>
<evidence type="ECO:0000256" key="1">
    <source>
        <dbReference type="ARBA" id="ARBA00004604"/>
    </source>
</evidence>
<dbReference type="Proteomes" id="UP000807716">
    <property type="component" value="Unassembled WGS sequence"/>
</dbReference>
<evidence type="ECO:0000256" key="3">
    <source>
        <dbReference type="ARBA" id="ARBA00023054"/>
    </source>
</evidence>
<keyword evidence="5" id="KW-0690">Ribosome biogenesis</keyword>
<comment type="caution">
    <text evidence="10">The sequence shown here is derived from an EMBL/GenBank/DDBJ whole genome shotgun (WGS) entry which is preliminary data.</text>
</comment>
<dbReference type="InterPro" id="IPR011501">
    <property type="entry name" value="Noc3_N"/>
</dbReference>
<dbReference type="GO" id="GO:0003682">
    <property type="term" value="F:chromatin binding"/>
    <property type="evidence" value="ECO:0007669"/>
    <property type="project" value="TreeGrafter"/>
</dbReference>
<dbReference type="Pfam" id="PF07540">
    <property type="entry name" value="NOC3p"/>
    <property type="match status" value="1"/>
</dbReference>
<organism evidence="10 11">
    <name type="scientific">Actinomortierella ambigua</name>
    <dbReference type="NCBI Taxonomy" id="1343610"/>
    <lineage>
        <taxon>Eukaryota</taxon>
        <taxon>Fungi</taxon>
        <taxon>Fungi incertae sedis</taxon>
        <taxon>Mucoromycota</taxon>
        <taxon>Mortierellomycotina</taxon>
        <taxon>Mortierellomycetes</taxon>
        <taxon>Mortierellales</taxon>
        <taxon>Mortierellaceae</taxon>
        <taxon>Actinomortierella</taxon>
    </lineage>
</organism>
<evidence type="ECO:0000256" key="2">
    <source>
        <dbReference type="ARBA" id="ARBA00007797"/>
    </source>
</evidence>
<feature type="region of interest" description="Disordered" evidence="7">
    <location>
        <begin position="556"/>
        <end position="576"/>
    </location>
</feature>
<keyword evidence="4" id="KW-0539">Nucleus</keyword>
<comment type="similarity">
    <text evidence="2 5">Belongs to the CBF/MAK21 family.</text>
</comment>
<evidence type="ECO:0000256" key="7">
    <source>
        <dbReference type="SAM" id="MobiDB-lite"/>
    </source>
</evidence>
<evidence type="ECO:0000256" key="6">
    <source>
        <dbReference type="SAM" id="Coils"/>
    </source>
</evidence>
<feature type="compositionally biased region" description="Basic residues" evidence="7">
    <location>
        <begin position="567"/>
        <end position="576"/>
    </location>
</feature>
<comment type="subcellular location">
    <subcellularLocation>
        <location evidence="1 5">Nucleus</location>
        <location evidence="1 5">Nucleolus</location>
    </subcellularLocation>
</comment>
<dbReference type="AlphaFoldDB" id="A0A9P6QJX5"/>
<gene>
    <name evidence="10" type="ORF">DFQ27_002622</name>
</gene>
<feature type="compositionally biased region" description="Acidic residues" evidence="7">
    <location>
        <begin position="106"/>
        <end position="180"/>
    </location>
</feature>
<feature type="region of interest" description="Disordered" evidence="7">
    <location>
        <begin position="93"/>
        <end position="295"/>
    </location>
</feature>
<evidence type="ECO:0000256" key="5">
    <source>
        <dbReference type="PIRNR" id="PIRNR028977"/>
    </source>
</evidence>
<dbReference type="GO" id="GO:0042254">
    <property type="term" value="P:ribosome biogenesis"/>
    <property type="evidence" value="ECO:0007669"/>
    <property type="project" value="UniProtKB-KW"/>
</dbReference>
<dbReference type="Pfam" id="PF03914">
    <property type="entry name" value="CBF"/>
    <property type="match status" value="1"/>
</dbReference>
<dbReference type="GO" id="GO:0006270">
    <property type="term" value="P:DNA replication initiation"/>
    <property type="evidence" value="ECO:0007669"/>
    <property type="project" value="TreeGrafter"/>
</dbReference>
<protein>
    <recommendedName>
        <fullName evidence="5">Nucleolar complex-associated protein 3</fullName>
    </recommendedName>
</protein>
<feature type="domain" description="CCAAT-binding factor" evidence="8">
    <location>
        <begin position="686"/>
        <end position="886"/>
    </location>
</feature>
<evidence type="ECO:0000313" key="11">
    <source>
        <dbReference type="Proteomes" id="UP000807716"/>
    </source>
</evidence>
<evidence type="ECO:0000313" key="10">
    <source>
        <dbReference type="EMBL" id="KAG0270631.1"/>
    </source>
</evidence>
<dbReference type="PIRSF" id="PIRSF028977">
    <property type="entry name" value="Nucleolar_complex_p3"/>
    <property type="match status" value="1"/>
</dbReference>
<proteinExistence type="inferred from homology"/>
<dbReference type="GO" id="GO:0005730">
    <property type="term" value="C:nucleolus"/>
    <property type="evidence" value="ECO:0007669"/>
    <property type="project" value="UniProtKB-SubCell"/>
</dbReference>
<feature type="compositionally biased region" description="Low complexity" evidence="7">
    <location>
        <begin position="1"/>
        <end position="26"/>
    </location>
</feature>
<reference evidence="10" key="1">
    <citation type="journal article" date="2020" name="Fungal Divers.">
        <title>Resolving the Mortierellaceae phylogeny through synthesis of multi-gene phylogenetics and phylogenomics.</title>
        <authorList>
            <person name="Vandepol N."/>
            <person name="Liber J."/>
            <person name="Desiro A."/>
            <person name="Na H."/>
            <person name="Kennedy M."/>
            <person name="Barry K."/>
            <person name="Grigoriev I.V."/>
            <person name="Miller A.N."/>
            <person name="O'Donnell K."/>
            <person name="Stajich J.E."/>
            <person name="Bonito G."/>
        </authorList>
    </citation>
    <scope>NUCLEOTIDE SEQUENCE</scope>
    <source>
        <strain evidence="10">BC1065</strain>
    </source>
</reference>
<accession>A0A9P6QJX5</accession>
<dbReference type="InterPro" id="IPR016903">
    <property type="entry name" value="Nucleolar_cplx-assoc_3"/>
</dbReference>
<dbReference type="InterPro" id="IPR005612">
    <property type="entry name" value="CCAAT-binding_factor"/>
</dbReference>
<feature type="coiled-coil region" evidence="6">
    <location>
        <begin position="577"/>
        <end position="608"/>
    </location>
</feature>
<feature type="compositionally biased region" description="Basic and acidic residues" evidence="7">
    <location>
        <begin position="218"/>
        <end position="230"/>
    </location>
</feature>